<gene>
    <name evidence="2" type="ORF">ET495_10355</name>
</gene>
<dbReference type="Proteomes" id="UP000291758">
    <property type="component" value="Chromosome"/>
</dbReference>
<dbReference type="OrthoDB" id="5244605at2"/>
<evidence type="ECO:0000313" key="3">
    <source>
        <dbReference type="Proteomes" id="UP000291758"/>
    </source>
</evidence>
<evidence type="ECO:0000313" key="2">
    <source>
        <dbReference type="EMBL" id="QAY63582.1"/>
    </source>
</evidence>
<keyword evidence="1" id="KW-0812">Transmembrane</keyword>
<evidence type="ECO:0008006" key="4">
    <source>
        <dbReference type="Google" id="ProtNLM"/>
    </source>
</evidence>
<feature type="transmembrane region" description="Helical" evidence="1">
    <location>
        <begin position="102"/>
        <end position="122"/>
    </location>
</feature>
<dbReference type="AlphaFoldDB" id="A0A4P6ELQ9"/>
<accession>A0A4P6ELQ9</accession>
<name>A0A4P6ELQ9_9MICO</name>
<dbReference type="KEGG" id="xyl:ET495_10355"/>
<keyword evidence="3" id="KW-1185">Reference proteome</keyword>
<sequence>MGAIEPVPDADVAAASRWEAYHPTSIFDAMVDKAVTVPSSTIRKHVENVRRRNPEASPERVIKLLEKEYLRVVTAAGGAVGAAAAVPAVGTGTGVALTTADVATFFAASAAFSLAVAEVHGVRSDDVARRRALLLASVLGAKGARDVESAVGGSATAWGKVLLTTMPQGSVRKVNRALTGAFMRRQLAKHGSLAIGRLAPFGVGAVVGLAGARALGHGVVGQSRRAFGPPPARFPQPGA</sequence>
<evidence type="ECO:0000256" key="1">
    <source>
        <dbReference type="SAM" id="Phobius"/>
    </source>
</evidence>
<proteinExistence type="predicted"/>
<dbReference type="RefSeq" id="WP_129204744.1">
    <property type="nucleotide sequence ID" value="NZ_CP035495.1"/>
</dbReference>
<keyword evidence="1" id="KW-1133">Transmembrane helix</keyword>
<feature type="transmembrane region" description="Helical" evidence="1">
    <location>
        <begin position="69"/>
        <end position="90"/>
    </location>
</feature>
<reference evidence="2 3" key="1">
    <citation type="submission" date="2019-01" db="EMBL/GenBank/DDBJ databases">
        <title>Genome sequencing of strain 2JSPR-7.</title>
        <authorList>
            <person name="Heo J."/>
            <person name="Kim S.-J."/>
            <person name="Kim J.-S."/>
            <person name="Hong S.-B."/>
            <person name="Kwon S.-W."/>
        </authorList>
    </citation>
    <scope>NUCLEOTIDE SEQUENCE [LARGE SCALE GENOMIC DNA]</scope>
    <source>
        <strain evidence="2 3">2JSPR-7</strain>
    </source>
</reference>
<dbReference type="EMBL" id="CP035495">
    <property type="protein sequence ID" value="QAY63582.1"/>
    <property type="molecule type" value="Genomic_DNA"/>
</dbReference>
<protein>
    <recommendedName>
        <fullName evidence="4">EcsC family protein</fullName>
    </recommendedName>
</protein>
<keyword evidence="1" id="KW-0472">Membrane</keyword>
<organism evidence="2 3">
    <name type="scientific">Xylanimonas allomyrinae</name>
    <dbReference type="NCBI Taxonomy" id="2509459"/>
    <lineage>
        <taxon>Bacteria</taxon>
        <taxon>Bacillati</taxon>
        <taxon>Actinomycetota</taxon>
        <taxon>Actinomycetes</taxon>
        <taxon>Micrococcales</taxon>
        <taxon>Promicromonosporaceae</taxon>
        <taxon>Xylanimonas</taxon>
    </lineage>
</organism>